<dbReference type="EMBL" id="JACBKZ010000006">
    <property type="protein sequence ID" value="KAF5947672.1"/>
    <property type="molecule type" value="Genomic_DNA"/>
</dbReference>
<sequence>MQSKMMMTGEMATALIEVAIGHPEGEEAMRGGDDLRAPIGERGLVLIMVVAVALVLIEERGVVLITAVVQARVPIEGTGLILITAMAVVGAEVHEERGLVLIMGVNVNANPAQGGELLVRLIMIVAAAQALKQERGSVLMTIVRAQAQILSLKRGIVQSTVVEKRAPHRRERDTRVVHRWPEKDLVLERKLTVFALSSREAFCLLLLSANFPTKTGATIVKEKLL</sequence>
<keyword evidence="2" id="KW-1185">Reference proteome</keyword>
<name>A0A7J7H3V3_CAMSI</name>
<dbReference type="Proteomes" id="UP000593564">
    <property type="component" value="Unassembled WGS sequence"/>
</dbReference>
<organism evidence="1 2">
    <name type="scientific">Camellia sinensis</name>
    <name type="common">Tea plant</name>
    <name type="synonym">Thea sinensis</name>
    <dbReference type="NCBI Taxonomy" id="4442"/>
    <lineage>
        <taxon>Eukaryota</taxon>
        <taxon>Viridiplantae</taxon>
        <taxon>Streptophyta</taxon>
        <taxon>Embryophyta</taxon>
        <taxon>Tracheophyta</taxon>
        <taxon>Spermatophyta</taxon>
        <taxon>Magnoliopsida</taxon>
        <taxon>eudicotyledons</taxon>
        <taxon>Gunneridae</taxon>
        <taxon>Pentapetalae</taxon>
        <taxon>asterids</taxon>
        <taxon>Ericales</taxon>
        <taxon>Theaceae</taxon>
        <taxon>Camellia</taxon>
    </lineage>
</organism>
<gene>
    <name evidence="1" type="ORF">HYC85_013629</name>
</gene>
<protein>
    <submittedName>
        <fullName evidence="1">Uncharacterized protein</fullName>
    </submittedName>
</protein>
<reference evidence="1 2" key="2">
    <citation type="submission" date="2020-07" db="EMBL/GenBank/DDBJ databases">
        <title>Genome assembly of wild tea tree DASZ reveals pedigree and selection history of tea varieties.</title>
        <authorList>
            <person name="Zhang W."/>
        </authorList>
    </citation>
    <scope>NUCLEOTIDE SEQUENCE [LARGE SCALE GENOMIC DNA]</scope>
    <source>
        <strain evidence="2">cv. G240</strain>
        <tissue evidence="1">Leaf</tissue>
    </source>
</reference>
<proteinExistence type="predicted"/>
<evidence type="ECO:0000313" key="1">
    <source>
        <dbReference type="EMBL" id="KAF5947672.1"/>
    </source>
</evidence>
<accession>A0A7J7H3V3</accession>
<dbReference type="AlphaFoldDB" id="A0A7J7H3V3"/>
<evidence type="ECO:0000313" key="2">
    <source>
        <dbReference type="Proteomes" id="UP000593564"/>
    </source>
</evidence>
<comment type="caution">
    <text evidence="1">The sequence shown here is derived from an EMBL/GenBank/DDBJ whole genome shotgun (WGS) entry which is preliminary data.</text>
</comment>
<reference evidence="2" key="1">
    <citation type="journal article" date="2020" name="Nat. Commun.">
        <title>Genome assembly of wild tea tree DASZ reveals pedigree and selection history of tea varieties.</title>
        <authorList>
            <person name="Zhang W."/>
            <person name="Zhang Y."/>
            <person name="Qiu H."/>
            <person name="Guo Y."/>
            <person name="Wan H."/>
            <person name="Zhang X."/>
            <person name="Scossa F."/>
            <person name="Alseekh S."/>
            <person name="Zhang Q."/>
            <person name="Wang P."/>
            <person name="Xu L."/>
            <person name="Schmidt M.H."/>
            <person name="Jia X."/>
            <person name="Li D."/>
            <person name="Zhu A."/>
            <person name="Guo F."/>
            <person name="Chen W."/>
            <person name="Ni D."/>
            <person name="Usadel B."/>
            <person name="Fernie A.R."/>
            <person name="Wen W."/>
        </authorList>
    </citation>
    <scope>NUCLEOTIDE SEQUENCE [LARGE SCALE GENOMIC DNA]</scope>
    <source>
        <strain evidence="2">cv. G240</strain>
    </source>
</reference>